<dbReference type="InterPro" id="IPR017441">
    <property type="entry name" value="Protein_kinase_ATP_BS"/>
</dbReference>
<dbReference type="SMART" id="SM00220">
    <property type="entry name" value="S_TKc"/>
    <property type="match status" value="1"/>
</dbReference>
<gene>
    <name evidence="6" type="ORF">M9Y10_007975</name>
</gene>
<dbReference type="PROSITE" id="PS50011">
    <property type="entry name" value="PROTEIN_KINASE_DOM"/>
    <property type="match status" value="1"/>
</dbReference>
<dbReference type="Gene3D" id="1.10.510.10">
    <property type="entry name" value="Transferase(Phosphotransferase) domain 1"/>
    <property type="match status" value="1"/>
</dbReference>
<dbReference type="GO" id="GO:0016301">
    <property type="term" value="F:kinase activity"/>
    <property type="evidence" value="ECO:0007669"/>
    <property type="project" value="UniProtKB-KW"/>
</dbReference>
<evidence type="ECO:0000313" key="7">
    <source>
        <dbReference type="Proteomes" id="UP001470230"/>
    </source>
</evidence>
<keyword evidence="7" id="KW-1185">Reference proteome</keyword>
<dbReference type="CDD" id="cd05117">
    <property type="entry name" value="STKc_CAMK"/>
    <property type="match status" value="1"/>
</dbReference>
<keyword evidence="6" id="KW-0808">Transferase</keyword>
<evidence type="ECO:0000256" key="4">
    <source>
        <dbReference type="RuleBase" id="RU000304"/>
    </source>
</evidence>
<evidence type="ECO:0000259" key="5">
    <source>
        <dbReference type="PROSITE" id="PS50011"/>
    </source>
</evidence>
<dbReference type="PANTHER" id="PTHR24347">
    <property type="entry name" value="SERINE/THREONINE-PROTEIN KINASE"/>
    <property type="match status" value="1"/>
</dbReference>
<dbReference type="Proteomes" id="UP001470230">
    <property type="component" value="Unassembled WGS sequence"/>
</dbReference>
<feature type="binding site" evidence="3">
    <location>
        <position position="46"/>
    </location>
    <ligand>
        <name>ATP</name>
        <dbReference type="ChEBI" id="CHEBI:30616"/>
    </ligand>
</feature>
<keyword evidence="6" id="KW-0418">Kinase</keyword>
<protein>
    <submittedName>
        <fullName evidence="6">Serine/threonine-protein kinase brsk2</fullName>
    </submittedName>
</protein>
<dbReference type="EMBL" id="JAPFFF010000013">
    <property type="protein sequence ID" value="KAK8872210.1"/>
    <property type="molecule type" value="Genomic_DNA"/>
</dbReference>
<reference evidence="6 7" key="1">
    <citation type="submission" date="2024-04" db="EMBL/GenBank/DDBJ databases">
        <title>Tritrichomonas musculus Genome.</title>
        <authorList>
            <person name="Alves-Ferreira E."/>
            <person name="Grigg M."/>
            <person name="Lorenzi H."/>
            <person name="Galac M."/>
        </authorList>
    </citation>
    <scope>NUCLEOTIDE SEQUENCE [LARGE SCALE GENOMIC DNA]</scope>
    <source>
        <strain evidence="6 7">EAF2021</strain>
    </source>
</reference>
<comment type="similarity">
    <text evidence="4">Belongs to the protein kinase superfamily.</text>
</comment>
<feature type="domain" description="Protein kinase" evidence="5">
    <location>
        <begin position="17"/>
        <end position="272"/>
    </location>
</feature>
<dbReference type="PROSITE" id="PS00107">
    <property type="entry name" value="PROTEIN_KINASE_ATP"/>
    <property type="match status" value="1"/>
</dbReference>
<dbReference type="Pfam" id="PF00069">
    <property type="entry name" value="Pkinase"/>
    <property type="match status" value="1"/>
</dbReference>
<dbReference type="PROSITE" id="PS00108">
    <property type="entry name" value="PROTEIN_KINASE_ST"/>
    <property type="match status" value="1"/>
</dbReference>
<dbReference type="InterPro" id="IPR011009">
    <property type="entry name" value="Kinase-like_dom_sf"/>
</dbReference>
<proteinExistence type="inferred from homology"/>
<comment type="caution">
    <text evidence="6">The sequence shown here is derived from an EMBL/GenBank/DDBJ whole genome shotgun (WGS) entry which is preliminary data.</text>
</comment>
<dbReference type="InterPro" id="IPR000719">
    <property type="entry name" value="Prot_kinase_dom"/>
</dbReference>
<dbReference type="SUPFAM" id="SSF56112">
    <property type="entry name" value="Protein kinase-like (PK-like)"/>
    <property type="match status" value="1"/>
</dbReference>
<evidence type="ECO:0000256" key="1">
    <source>
        <dbReference type="ARBA" id="ARBA00022741"/>
    </source>
</evidence>
<keyword evidence="2 3" id="KW-0067">ATP-binding</keyword>
<evidence type="ECO:0000256" key="2">
    <source>
        <dbReference type="ARBA" id="ARBA00022840"/>
    </source>
</evidence>
<keyword evidence="4" id="KW-0723">Serine/threonine-protein kinase</keyword>
<keyword evidence="1 3" id="KW-0547">Nucleotide-binding</keyword>
<accession>A0ABR2J2U2</accession>
<sequence>MSTNNSKRTVKEFIAPYEIVKELGRGGFSIVYLAKERSTGKLVAIKVIDKGDENEDALKKELSIQRQFESPYIVNIYSYFEDSEHFILIIEYINGGELFDSIIQKGVFAEHDAANVIQQTLVGLKILHDNHVIHRDLKPENLLLSIDESTGETTVKISDFGLADLFSDSKLVQYCGTEGYAAPEIMLHTPYDTSVDIWSLGVILYVLLSGTLPFDAEDTFELTKQICRCQLDFTKPEWSNISKSAIDLIQQMLQFEPGQRITVENALKHDWITGNAPKVELGDLREHLKKFNLQRKLKRVANAAKAGIRFQKLSLLDKQ</sequence>
<organism evidence="6 7">
    <name type="scientific">Tritrichomonas musculus</name>
    <dbReference type="NCBI Taxonomy" id="1915356"/>
    <lineage>
        <taxon>Eukaryota</taxon>
        <taxon>Metamonada</taxon>
        <taxon>Parabasalia</taxon>
        <taxon>Tritrichomonadida</taxon>
        <taxon>Tritrichomonadidae</taxon>
        <taxon>Tritrichomonas</taxon>
    </lineage>
</organism>
<dbReference type="InterPro" id="IPR008271">
    <property type="entry name" value="Ser/Thr_kinase_AS"/>
</dbReference>
<evidence type="ECO:0000256" key="3">
    <source>
        <dbReference type="PROSITE-ProRule" id="PRU10141"/>
    </source>
</evidence>
<evidence type="ECO:0000313" key="6">
    <source>
        <dbReference type="EMBL" id="KAK8872210.1"/>
    </source>
</evidence>
<name>A0ABR2J2U2_9EUKA</name>